<sequence length="72" mass="7862">MGNNVNKDDQDNKEVKSDATKEKSEKDTSSNENSINTCAGGLTESEMKKLQEELDAAKEENSFSTSSRCTIA</sequence>
<gene>
    <name evidence="2" type="ORF">CLUMA_CG000567</name>
</gene>
<feature type="compositionally biased region" description="Polar residues" evidence="1">
    <location>
        <begin position="62"/>
        <end position="72"/>
    </location>
</feature>
<keyword evidence="3" id="KW-1185">Reference proteome</keyword>
<dbReference type="Proteomes" id="UP000183832">
    <property type="component" value="Unassembled WGS sequence"/>
</dbReference>
<feature type="region of interest" description="Disordered" evidence="1">
    <location>
        <begin position="1"/>
        <end position="72"/>
    </location>
</feature>
<proteinExistence type="predicted"/>
<reference evidence="2 3" key="1">
    <citation type="submission" date="2015-04" db="EMBL/GenBank/DDBJ databases">
        <authorList>
            <person name="Syromyatnikov M.Y."/>
            <person name="Popov V.N."/>
        </authorList>
    </citation>
    <scope>NUCLEOTIDE SEQUENCE [LARGE SCALE GENOMIC DNA]</scope>
</reference>
<dbReference type="EMBL" id="CVRI01000002">
    <property type="protein sequence ID" value="CRK86734.1"/>
    <property type="molecule type" value="Genomic_DNA"/>
</dbReference>
<accession>A0A1J1HJT8</accession>
<organism evidence="2 3">
    <name type="scientific">Clunio marinus</name>
    <dbReference type="NCBI Taxonomy" id="568069"/>
    <lineage>
        <taxon>Eukaryota</taxon>
        <taxon>Metazoa</taxon>
        <taxon>Ecdysozoa</taxon>
        <taxon>Arthropoda</taxon>
        <taxon>Hexapoda</taxon>
        <taxon>Insecta</taxon>
        <taxon>Pterygota</taxon>
        <taxon>Neoptera</taxon>
        <taxon>Endopterygota</taxon>
        <taxon>Diptera</taxon>
        <taxon>Nematocera</taxon>
        <taxon>Chironomoidea</taxon>
        <taxon>Chironomidae</taxon>
        <taxon>Clunio</taxon>
    </lineage>
</organism>
<name>A0A1J1HJT8_9DIPT</name>
<evidence type="ECO:0000313" key="2">
    <source>
        <dbReference type="EMBL" id="CRK86734.1"/>
    </source>
</evidence>
<dbReference type="AlphaFoldDB" id="A0A1J1HJT8"/>
<feature type="compositionally biased region" description="Basic and acidic residues" evidence="1">
    <location>
        <begin position="45"/>
        <end position="61"/>
    </location>
</feature>
<protein>
    <submittedName>
        <fullName evidence="2">CLUMA_CG000567, isoform A</fullName>
    </submittedName>
</protein>
<feature type="compositionally biased region" description="Basic and acidic residues" evidence="1">
    <location>
        <begin position="1"/>
        <end position="29"/>
    </location>
</feature>
<evidence type="ECO:0000256" key="1">
    <source>
        <dbReference type="SAM" id="MobiDB-lite"/>
    </source>
</evidence>
<evidence type="ECO:0000313" key="3">
    <source>
        <dbReference type="Proteomes" id="UP000183832"/>
    </source>
</evidence>